<feature type="region of interest" description="Disordered" evidence="1">
    <location>
        <begin position="95"/>
        <end position="126"/>
    </location>
</feature>
<feature type="compositionally biased region" description="Low complexity" evidence="1">
    <location>
        <begin position="8"/>
        <end position="20"/>
    </location>
</feature>
<dbReference type="Proteomes" id="UP000593562">
    <property type="component" value="Unassembled WGS sequence"/>
</dbReference>
<gene>
    <name evidence="2" type="ORF">HS088_TW04G01109</name>
</gene>
<accession>A0A7J7DSP0</accession>
<dbReference type="AlphaFoldDB" id="A0A7J7DSP0"/>
<organism evidence="2 3">
    <name type="scientific">Tripterygium wilfordii</name>
    <name type="common">Thunder God vine</name>
    <dbReference type="NCBI Taxonomy" id="458696"/>
    <lineage>
        <taxon>Eukaryota</taxon>
        <taxon>Viridiplantae</taxon>
        <taxon>Streptophyta</taxon>
        <taxon>Embryophyta</taxon>
        <taxon>Tracheophyta</taxon>
        <taxon>Spermatophyta</taxon>
        <taxon>Magnoliopsida</taxon>
        <taxon>eudicotyledons</taxon>
        <taxon>Gunneridae</taxon>
        <taxon>Pentapetalae</taxon>
        <taxon>rosids</taxon>
        <taxon>fabids</taxon>
        <taxon>Celastrales</taxon>
        <taxon>Celastraceae</taxon>
        <taxon>Tripterygium</taxon>
    </lineage>
</organism>
<evidence type="ECO:0000313" key="3">
    <source>
        <dbReference type="Proteomes" id="UP000593562"/>
    </source>
</evidence>
<comment type="caution">
    <text evidence="2">The sequence shown here is derived from an EMBL/GenBank/DDBJ whole genome shotgun (WGS) entry which is preliminary data.</text>
</comment>
<feature type="region of interest" description="Disordered" evidence="1">
    <location>
        <begin position="1"/>
        <end position="42"/>
    </location>
</feature>
<keyword evidence="3" id="KW-1185">Reference proteome</keyword>
<protein>
    <submittedName>
        <fullName evidence="2">Uncharacterized protein</fullName>
    </submittedName>
</protein>
<evidence type="ECO:0000256" key="1">
    <source>
        <dbReference type="SAM" id="MobiDB-lite"/>
    </source>
</evidence>
<dbReference type="InParanoid" id="A0A7J7DSP0"/>
<evidence type="ECO:0000313" key="2">
    <source>
        <dbReference type="EMBL" id="KAF5749146.1"/>
    </source>
</evidence>
<dbReference type="EMBL" id="JAAARO010000004">
    <property type="protein sequence ID" value="KAF5749146.1"/>
    <property type="molecule type" value="Genomic_DNA"/>
</dbReference>
<feature type="compositionally biased region" description="Low complexity" evidence="1">
    <location>
        <begin position="100"/>
        <end position="113"/>
    </location>
</feature>
<name>A0A7J7DSP0_TRIWF</name>
<feature type="compositionally biased region" description="Low complexity" evidence="1">
    <location>
        <begin position="29"/>
        <end position="40"/>
    </location>
</feature>
<proteinExistence type="predicted"/>
<sequence length="144" mass="15521">MTHRNNASSTDQSTITSTIDESGSTCTDLSLSPSSTRPPTHIFSRFSPVLQQQLQLAQMGEKKMVTMGKNPDFDKFYGTGHGFYNQDGVLVVGVDQSGQSDSNSSEVSAVESVGTKRTSPPSIEDQESEKINLHFIDFLGVGAT</sequence>
<reference evidence="2 3" key="1">
    <citation type="journal article" date="2020" name="Nat. Commun.">
        <title>Genome of Tripterygium wilfordii and identification of cytochrome P450 involved in triptolide biosynthesis.</title>
        <authorList>
            <person name="Tu L."/>
            <person name="Su P."/>
            <person name="Zhang Z."/>
            <person name="Gao L."/>
            <person name="Wang J."/>
            <person name="Hu T."/>
            <person name="Zhou J."/>
            <person name="Zhang Y."/>
            <person name="Zhao Y."/>
            <person name="Liu Y."/>
            <person name="Song Y."/>
            <person name="Tong Y."/>
            <person name="Lu Y."/>
            <person name="Yang J."/>
            <person name="Xu C."/>
            <person name="Jia M."/>
            <person name="Peters R.J."/>
            <person name="Huang L."/>
            <person name="Gao W."/>
        </authorList>
    </citation>
    <scope>NUCLEOTIDE SEQUENCE [LARGE SCALE GENOMIC DNA]</scope>
    <source>
        <strain evidence="3">cv. XIE 37</strain>
        <tissue evidence="2">Leaf</tissue>
    </source>
</reference>